<evidence type="ECO:0000256" key="1">
    <source>
        <dbReference type="ARBA" id="ARBA00006540"/>
    </source>
</evidence>
<dbReference type="HAMAP" id="MF_01325_B">
    <property type="entry name" value="Ribosomal_uL3_B"/>
    <property type="match status" value="1"/>
</dbReference>
<evidence type="ECO:0000256" key="2">
    <source>
        <dbReference type="ARBA" id="ARBA00022730"/>
    </source>
</evidence>
<dbReference type="GO" id="GO:0003735">
    <property type="term" value="F:structural constituent of ribosome"/>
    <property type="evidence" value="ECO:0007669"/>
    <property type="project" value="UniProtKB-UniRule"/>
</dbReference>
<keyword evidence="4 7" id="KW-0689">Ribosomal protein</keyword>
<evidence type="ECO:0000256" key="4">
    <source>
        <dbReference type="ARBA" id="ARBA00022980"/>
    </source>
</evidence>
<dbReference type="PANTHER" id="PTHR11229:SF16">
    <property type="entry name" value="LARGE RIBOSOMAL SUBUNIT PROTEIN UL3C"/>
    <property type="match status" value="1"/>
</dbReference>
<evidence type="ECO:0000256" key="7">
    <source>
        <dbReference type="HAMAP-Rule" id="MF_01325"/>
    </source>
</evidence>
<dbReference type="FunCoup" id="A0A259U1B3">
    <property type="interactions" value="617"/>
</dbReference>
<evidence type="ECO:0000313" key="9">
    <source>
        <dbReference type="EMBL" id="OZC03726.1"/>
    </source>
</evidence>
<dbReference type="InParanoid" id="A0A259U1B3"/>
<proteinExistence type="inferred from homology"/>
<dbReference type="SUPFAM" id="SSF50447">
    <property type="entry name" value="Translation proteins"/>
    <property type="match status" value="1"/>
</dbReference>
<dbReference type="Gene3D" id="2.40.30.10">
    <property type="entry name" value="Translation factors"/>
    <property type="match status" value="1"/>
</dbReference>
<dbReference type="EMBL" id="MQWB01000001">
    <property type="protein sequence ID" value="OZC03726.1"/>
    <property type="molecule type" value="Genomic_DNA"/>
</dbReference>
<evidence type="ECO:0000256" key="5">
    <source>
        <dbReference type="ARBA" id="ARBA00023274"/>
    </source>
</evidence>
<dbReference type="RefSeq" id="WP_094549415.1">
    <property type="nucleotide sequence ID" value="NZ_MQWB01000001.1"/>
</dbReference>
<dbReference type="InterPro" id="IPR019927">
    <property type="entry name" value="Ribosomal_uL3_bac/org-type"/>
</dbReference>
<dbReference type="AlphaFoldDB" id="A0A259U1B3"/>
<comment type="function">
    <text evidence="7">One of the primary rRNA binding proteins, it binds directly near the 3'-end of the 23S rRNA, where it nucleates assembly of the 50S subunit.</text>
</comment>
<name>A0A259U1B3_9BACT</name>
<dbReference type="OrthoDB" id="9806135at2"/>
<dbReference type="FunFam" id="2.40.30.10:FF:000047">
    <property type="entry name" value="50S ribosomal protein L3"/>
    <property type="match status" value="1"/>
</dbReference>
<evidence type="ECO:0000256" key="8">
    <source>
        <dbReference type="SAM" id="MobiDB-lite"/>
    </source>
</evidence>
<dbReference type="GO" id="GO:0006412">
    <property type="term" value="P:translation"/>
    <property type="evidence" value="ECO:0007669"/>
    <property type="project" value="UniProtKB-UniRule"/>
</dbReference>
<comment type="similarity">
    <text evidence="1 7">Belongs to the universal ribosomal protein uL3 family.</text>
</comment>
<evidence type="ECO:0000256" key="6">
    <source>
        <dbReference type="ARBA" id="ARBA00035243"/>
    </source>
</evidence>
<reference evidence="9 10" key="1">
    <citation type="submission" date="2016-11" db="EMBL/GenBank/DDBJ databases">
        <title>Study of marine rhodopsin-containing bacteria.</title>
        <authorList>
            <person name="Yoshizawa S."/>
            <person name="Kumagai Y."/>
            <person name="Kogure K."/>
        </authorList>
    </citation>
    <scope>NUCLEOTIDE SEQUENCE [LARGE SCALE GENOMIC DNA]</scope>
    <source>
        <strain evidence="9 10">SG-29</strain>
    </source>
</reference>
<dbReference type="PANTHER" id="PTHR11229">
    <property type="entry name" value="50S RIBOSOMAL PROTEIN L3"/>
    <property type="match status" value="1"/>
</dbReference>
<dbReference type="FunFam" id="3.30.160.810:FF:000001">
    <property type="entry name" value="50S ribosomal protein L3"/>
    <property type="match status" value="1"/>
</dbReference>
<dbReference type="GO" id="GO:0022625">
    <property type="term" value="C:cytosolic large ribosomal subunit"/>
    <property type="evidence" value="ECO:0007669"/>
    <property type="project" value="TreeGrafter"/>
</dbReference>
<dbReference type="NCBIfam" id="TIGR03625">
    <property type="entry name" value="L3_bact"/>
    <property type="match status" value="1"/>
</dbReference>
<dbReference type="Pfam" id="PF00297">
    <property type="entry name" value="Ribosomal_L3"/>
    <property type="match status" value="1"/>
</dbReference>
<accession>A0A259U1B3</accession>
<comment type="caution">
    <text evidence="9">The sequence shown here is derived from an EMBL/GenBank/DDBJ whole genome shotgun (WGS) entry which is preliminary data.</text>
</comment>
<evidence type="ECO:0000313" key="10">
    <source>
        <dbReference type="Proteomes" id="UP000216446"/>
    </source>
</evidence>
<keyword evidence="2 7" id="KW-0699">rRNA-binding</keyword>
<dbReference type="Gene3D" id="3.30.160.810">
    <property type="match status" value="1"/>
</dbReference>
<keyword evidence="5 7" id="KW-0687">Ribonucleoprotein</keyword>
<evidence type="ECO:0000256" key="3">
    <source>
        <dbReference type="ARBA" id="ARBA00022884"/>
    </source>
</evidence>
<keyword evidence="3 7" id="KW-0694">RNA-binding</keyword>
<dbReference type="InterPro" id="IPR000597">
    <property type="entry name" value="Ribosomal_uL3"/>
</dbReference>
<feature type="region of interest" description="Disordered" evidence="8">
    <location>
        <begin position="132"/>
        <end position="154"/>
    </location>
</feature>
<dbReference type="GO" id="GO:0019843">
    <property type="term" value="F:rRNA binding"/>
    <property type="evidence" value="ECO:0007669"/>
    <property type="project" value="UniProtKB-UniRule"/>
</dbReference>
<dbReference type="InterPro" id="IPR009000">
    <property type="entry name" value="Transl_B-barrel_sf"/>
</dbReference>
<comment type="subunit">
    <text evidence="7">Part of the 50S ribosomal subunit. Forms a cluster with proteins L14 and L19.</text>
</comment>
<gene>
    <name evidence="7" type="primary">rplC</name>
    <name evidence="9" type="ORF">BSZ36_12485</name>
</gene>
<keyword evidence="10" id="KW-1185">Reference proteome</keyword>
<protein>
    <recommendedName>
        <fullName evidence="6 7">Large ribosomal subunit protein uL3</fullName>
    </recommendedName>
</protein>
<organism evidence="9 10">
    <name type="scientific">Rubricoccus marinus</name>
    <dbReference type="NCBI Taxonomy" id="716817"/>
    <lineage>
        <taxon>Bacteria</taxon>
        <taxon>Pseudomonadati</taxon>
        <taxon>Rhodothermota</taxon>
        <taxon>Rhodothermia</taxon>
        <taxon>Rhodothermales</taxon>
        <taxon>Rubricoccaceae</taxon>
        <taxon>Rubricoccus</taxon>
    </lineage>
</organism>
<dbReference type="Proteomes" id="UP000216446">
    <property type="component" value="Unassembled WGS sequence"/>
</dbReference>
<sequence>MSAILGRKVGMTTVYDEAGRQTVCTVIEAGPCHVTQVKTDEIDGYNAVQIGFQDKKEKHTTKAMRGHFEAAGTTFKRHIVEFKNFKNDVNIGDEFGVADVLAEGDSVHVAGKSKGKGFQGVVKRHGFGGVNDATHGQHNRQRAPGSIGQASDPSRVFKGTKMGGRTGNERVTVKNLRVVRLFPDNNLVLVKGAVPGPKNGILEIRKA</sequence>